<proteinExistence type="predicted"/>
<dbReference type="AlphaFoldDB" id="A0A9P9DCJ0"/>
<gene>
    <name evidence="2" type="ORF">B0J11DRAFT_537691</name>
</gene>
<accession>A0A9P9DCJ0</accession>
<feature type="chain" id="PRO_5040170980" description="Secreted protein" evidence="1">
    <location>
        <begin position="30"/>
        <end position="109"/>
    </location>
</feature>
<evidence type="ECO:0000256" key="1">
    <source>
        <dbReference type="SAM" id="SignalP"/>
    </source>
</evidence>
<evidence type="ECO:0008006" key="4">
    <source>
        <dbReference type="Google" id="ProtNLM"/>
    </source>
</evidence>
<reference evidence="2" key="1">
    <citation type="journal article" date="2021" name="Nat. Commun.">
        <title>Genetic determinants of endophytism in the Arabidopsis root mycobiome.</title>
        <authorList>
            <person name="Mesny F."/>
            <person name="Miyauchi S."/>
            <person name="Thiergart T."/>
            <person name="Pickel B."/>
            <person name="Atanasova L."/>
            <person name="Karlsson M."/>
            <person name="Huettel B."/>
            <person name="Barry K.W."/>
            <person name="Haridas S."/>
            <person name="Chen C."/>
            <person name="Bauer D."/>
            <person name="Andreopoulos W."/>
            <person name="Pangilinan J."/>
            <person name="LaButti K."/>
            <person name="Riley R."/>
            <person name="Lipzen A."/>
            <person name="Clum A."/>
            <person name="Drula E."/>
            <person name="Henrissat B."/>
            <person name="Kohler A."/>
            <person name="Grigoriev I.V."/>
            <person name="Martin F.M."/>
            <person name="Hacquard S."/>
        </authorList>
    </citation>
    <scope>NUCLEOTIDE SEQUENCE</scope>
    <source>
        <strain evidence="2">MPI-CAGE-CH-0243</strain>
    </source>
</reference>
<comment type="caution">
    <text evidence="2">The sequence shown here is derived from an EMBL/GenBank/DDBJ whole genome shotgun (WGS) entry which is preliminary data.</text>
</comment>
<protein>
    <recommendedName>
        <fullName evidence="4">Secreted protein</fullName>
    </recommendedName>
</protein>
<dbReference type="EMBL" id="JAGMWT010000014">
    <property type="protein sequence ID" value="KAH7116845.1"/>
    <property type="molecule type" value="Genomic_DNA"/>
</dbReference>
<evidence type="ECO:0000313" key="2">
    <source>
        <dbReference type="EMBL" id="KAH7116845.1"/>
    </source>
</evidence>
<sequence length="109" mass="12422">MTRMTNRVLLRHHLLPMIVTVAVIRQATTVPRVGVQGSPTGEKFPRFRIAHCLHHRHLGPVYIFASGSDVMRARCAVVPRGAGAEEDRVWWALNQISLQFRTQTKPRQM</sequence>
<feature type="signal peptide" evidence="1">
    <location>
        <begin position="1"/>
        <end position="29"/>
    </location>
</feature>
<name>A0A9P9DCJ0_9PLEO</name>
<organism evidence="2 3">
    <name type="scientific">Dendryphion nanum</name>
    <dbReference type="NCBI Taxonomy" id="256645"/>
    <lineage>
        <taxon>Eukaryota</taxon>
        <taxon>Fungi</taxon>
        <taxon>Dikarya</taxon>
        <taxon>Ascomycota</taxon>
        <taxon>Pezizomycotina</taxon>
        <taxon>Dothideomycetes</taxon>
        <taxon>Pleosporomycetidae</taxon>
        <taxon>Pleosporales</taxon>
        <taxon>Torulaceae</taxon>
        <taxon>Dendryphion</taxon>
    </lineage>
</organism>
<keyword evidence="3" id="KW-1185">Reference proteome</keyword>
<keyword evidence="1" id="KW-0732">Signal</keyword>
<dbReference type="Proteomes" id="UP000700596">
    <property type="component" value="Unassembled WGS sequence"/>
</dbReference>
<evidence type="ECO:0000313" key="3">
    <source>
        <dbReference type="Proteomes" id="UP000700596"/>
    </source>
</evidence>